<dbReference type="InterPro" id="IPR011990">
    <property type="entry name" value="TPR-like_helical_dom_sf"/>
</dbReference>
<dbReference type="SUPFAM" id="SSF48452">
    <property type="entry name" value="TPR-like"/>
    <property type="match status" value="1"/>
</dbReference>
<protein>
    <recommendedName>
        <fullName evidence="3">Tetratricopeptide repeat protein</fullName>
    </recommendedName>
</protein>
<reference evidence="1 2" key="1">
    <citation type="submission" date="2019-08" db="EMBL/GenBank/DDBJ databases">
        <title>Hyperibacter terrae gen. nov., sp. nov. and Hyperibacter viscosus sp. nov., two new members in the family Rhodospirillaceae isolated from the rhizosphere of Hypericum perforatum.</title>
        <authorList>
            <person name="Noviana Z."/>
        </authorList>
    </citation>
    <scope>NUCLEOTIDE SEQUENCE [LARGE SCALE GENOMIC DNA]</scope>
    <source>
        <strain evidence="1 2">R5913</strain>
    </source>
</reference>
<dbReference type="KEGG" id="htq:FRZ44_43160"/>
<organism evidence="1 2">
    <name type="scientific">Hypericibacter terrae</name>
    <dbReference type="NCBI Taxonomy" id="2602015"/>
    <lineage>
        <taxon>Bacteria</taxon>
        <taxon>Pseudomonadati</taxon>
        <taxon>Pseudomonadota</taxon>
        <taxon>Alphaproteobacteria</taxon>
        <taxon>Rhodospirillales</taxon>
        <taxon>Dongiaceae</taxon>
        <taxon>Hypericibacter</taxon>
    </lineage>
</organism>
<evidence type="ECO:0000313" key="1">
    <source>
        <dbReference type="EMBL" id="QEX19004.1"/>
    </source>
</evidence>
<dbReference type="Gene3D" id="1.25.40.10">
    <property type="entry name" value="Tetratricopeptide repeat domain"/>
    <property type="match status" value="2"/>
</dbReference>
<name>A0A5J6MNQ9_9PROT</name>
<evidence type="ECO:0000313" key="2">
    <source>
        <dbReference type="Proteomes" id="UP000326202"/>
    </source>
</evidence>
<dbReference type="Pfam" id="PF14559">
    <property type="entry name" value="TPR_19"/>
    <property type="match status" value="1"/>
</dbReference>
<dbReference type="PANTHER" id="PTHR12558:SF13">
    <property type="entry name" value="CELL DIVISION CYCLE PROTEIN 27 HOMOLOG"/>
    <property type="match status" value="1"/>
</dbReference>
<proteinExistence type="predicted"/>
<keyword evidence="2" id="KW-1185">Reference proteome</keyword>
<accession>A0A5J6MNQ9</accession>
<dbReference type="OrthoDB" id="7345877at2"/>
<dbReference type="PANTHER" id="PTHR12558">
    <property type="entry name" value="CELL DIVISION CYCLE 16,23,27"/>
    <property type="match status" value="1"/>
</dbReference>
<gene>
    <name evidence="1" type="ORF">FRZ44_43160</name>
</gene>
<dbReference type="Proteomes" id="UP000326202">
    <property type="component" value="Chromosome"/>
</dbReference>
<dbReference type="EMBL" id="CP042906">
    <property type="protein sequence ID" value="QEX19004.1"/>
    <property type="molecule type" value="Genomic_DNA"/>
</dbReference>
<evidence type="ECO:0008006" key="3">
    <source>
        <dbReference type="Google" id="ProtNLM"/>
    </source>
</evidence>
<dbReference type="RefSeq" id="WP_151179106.1">
    <property type="nucleotide sequence ID" value="NZ_CP042906.1"/>
</dbReference>
<dbReference type="AlphaFoldDB" id="A0A5J6MNQ9"/>
<sequence>MRGTENAKAFRLYLQGENLFSVVLQEDMKRSRDKFRQATELDPEFARAWGWRSYVHVRSILLEWLPESAMSDAKEWASTAVKLDPLDYATHWDLGFYHLNDRNFEKAKKCYCKGIDLYDNQTDRLDRKPGILAEAAEGFLHAGDPVTAISLLERAMRIPDWYRWNLGWAYYQAQRYDEALAMLSSMRSKPGDRAYVPETQLFLAAAYYRKSMSFSAEGNATLARMHMEQALDEIHRFREQYPDFELGDAVAHRSRFQHKSDEDHWAEPLKILWDQ</sequence>